<feature type="region of interest" description="Disordered" evidence="6">
    <location>
        <begin position="363"/>
        <end position="384"/>
    </location>
</feature>
<comment type="subcellular location">
    <subcellularLocation>
        <location evidence="1">Nucleus</location>
    </subcellularLocation>
</comment>
<evidence type="ECO:0000256" key="5">
    <source>
        <dbReference type="ARBA" id="ARBA00023242"/>
    </source>
</evidence>
<dbReference type="GO" id="GO:0003700">
    <property type="term" value="F:DNA-binding transcription factor activity"/>
    <property type="evidence" value="ECO:0007669"/>
    <property type="project" value="InterPro"/>
</dbReference>
<comment type="caution">
    <text evidence="8">The sequence shown here is derived from an EMBL/GenBank/DDBJ whole genome shotgun (WGS) entry which is preliminary data.</text>
</comment>
<reference evidence="8 9" key="1">
    <citation type="submission" date="2022-01" db="EMBL/GenBank/DDBJ databases">
        <authorList>
            <person name="Xiong W."/>
            <person name="Schranz E."/>
        </authorList>
    </citation>
    <scope>NUCLEOTIDE SEQUENCE [LARGE SCALE GENOMIC DNA]</scope>
</reference>
<feature type="domain" description="TCP" evidence="7">
    <location>
        <begin position="146"/>
        <end position="204"/>
    </location>
</feature>
<keyword evidence="5" id="KW-0539">Nucleus</keyword>
<dbReference type="Pfam" id="PF03634">
    <property type="entry name" value="TCP"/>
    <property type="match status" value="1"/>
</dbReference>
<evidence type="ECO:0000256" key="6">
    <source>
        <dbReference type="SAM" id="MobiDB-lite"/>
    </source>
</evidence>
<dbReference type="Proteomes" id="UP001157418">
    <property type="component" value="Unassembled WGS sequence"/>
</dbReference>
<accession>A0AAU9P3D3</accession>
<dbReference type="PANTHER" id="PTHR31072">
    <property type="entry name" value="TRANSCRIPTION FACTOR TCP4-RELATED"/>
    <property type="match status" value="1"/>
</dbReference>
<sequence length="477" mass="53535">MELDYGLNCRPFTAMQLQDQFFPDFLQRLIEIYSEFDQSEETEEEEDNQGFRIGLHGFPFHGGLTGEAAAAVQPLLPPQKKRSYLFSLVENENATDEKMGGSYQYEHQEHCRRQSPVGGSSRFGLRNSGGEIVEVHGGHIVRSTGRKDRHSKVCTAKGPRDRRVRLAAHTAIQFYDVQDRLGYDRPSKAVDWLIKKAKTAIDELDELPAWKPTSTTAATHSTSILNFEHHPNDCIIDNQMSNAQNSSFLPPSLDSDSIADTIKSFFPMGGSSTPHNSNSSAMQFHQSFSPTDFLSRSSNQTQDLRLSLQSFKDPMLHHHHHQQTEEGNSMFLDGSGWPERMVGWGGGVSGGFPFSSSPTQTTPFLQNHLFNNNSQRGPLQSSNTSSVRAWIDQPPFVGAAAVNKRKTTASLINRPRLPLILAIDSPSFFIIFSRTGSFTVLRKQRIKKMIQLHRVKSMAATTTVSRFFVFCFNRAYV</sequence>
<keyword evidence="2" id="KW-0805">Transcription regulation</keyword>
<organism evidence="8 9">
    <name type="scientific">Lactuca virosa</name>
    <dbReference type="NCBI Taxonomy" id="75947"/>
    <lineage>
        <taxon>Eukaryota</taxon>
        <taxon>Viridiplantae</taxon>
        <taxon>Streptophyta</taxon>
        <taxon>Embryophyta</taxon>
        <taxon>Tracheophyta</taxon>
        <taxon>Spermatophyta</taxon>
        <taxon>Magnoliopsida</taxon>
        <taxon>eudicotyledons</taxon>
        <taxon>Gunneridae</taxon>
        <taxon>Pentapetalae</taxon>
        <taxon>asterids</taxon>
        <taxon>campanulids</taxon>
        <taxon>Asterales</taxon>
        <taxon>Asteraceae</taxon>
        <taxon>Cichorioideae</taxon>
        <taxon>Cichorieae</taxon>
        <taxon>Lactucinae</taxon>
        <taxon>Lactuca</taxon>
    </lineage>
</organism>
<keyword evidence="4" id="KW-0804">Transcription</keyword>
<dbReference type="InterPro" id="IPR017887">
    <property type="entry name" value="TF_TCP_subgr"/>
</dbReference>
<proteinExistence type="predicted"/>
<evidence type="ECO:0000313" key="9">
    <source>
        <dbReference type="Proteomes" id="UP001157418"/>
    </source>
</evidence>
<dbReference type="GO" id="GO:0005634">
    <property type="term" value="C:nucleus"/>
    <property type="evidence" value="ECO:0007669"/>
    <property type="project" value="UniProtKB-SubCell"/>
</dbReference>
<name>A0AAU9P3D3_9ASTR</name>
<dbReference type="EMBL" id="CAKMRJ010005523">
    <property type="protein sequence ID" value="CAH1444564.1"/>
    <property type="molecule type" value="Genomic_DNA"/>
</dbReference>
<evidence type="ECO:0000313" key="8">
    <source>
        <dbReference type="EMBL" id="CAH1444564.1"/>
    </source>
</evidence>
<dbReference type="PANTHER" id="PTHR31072:SF276">
    <property type="entry name" value="SAP DOMAIN-CONTAINING PROTEIN"/>
    <property type="match status" value="1"/>
</dbReference>
<evidence type="ECO:0000256" key="3">
    <source>
        <dbReference type="ARBA" id="ARBA00023125"/>
    </source>
</evidence>
<evidence type="ECO:0000256" key="1">
    <source>
        <dbReference type="ARBA" id="ARBA00004123"/>
    </source>
</evidence>
<dbReference type="GO" id="GO:0043565">
    <property type="term" value="F:sequence-specific DNA binding"/>
    <property type="evidence" value="ECO:0007669"/>
    <property type="project" value="TreeGrafter"/>
</dbReference>
<evidence type="ECO:0000256" key="2">
    <source>
        <dbReference type="ARBA" id="ARBA00023015"/>
    </source>
</evidence>
<protein>
    <recommendedName>
        <fullName evidence="7">TCP domain-containing protein</fullName>
    </recommendedName>
</protein>
<dbReference type="PROSITE" id="PS51369">
    <property type="entry name" value="TCP"/>
    <property type="match status" value="1"/>
</dbReference>
<keyword evidence="3" id="KW-0238">DNA-binding</keyword>
<evidence type="ECO:0000256" key="4">
    <source>
        <dbReference type="ARBA" id="ARBA00023163"/>
    </source>
</evidence>
<dbReference type="InterPro" id="IPR005333">
    <property type="entry name" value="Transcription_factor_TCP"/>
</dbReference>
<evidence type="ECO:0000259" key="7">
    <source>
        <dbReference type="PROSITE" id="PS51369"/>
    </source>
</evidence>
<gene>
    <name evidence="8" type="ORF">LVIROSA_LOCUS30385</name>
</gene>
<keyword evidence="9" id="KW-1185">Reference proteome</keyword>
<dbReference type="AlphaFoldDB" id="A0AAU9P3D3"/>